<sequence length="305" mass="33902">MAAMLYLVVFSVFASVLLLSALLCYYAFFSKSAVAQRLEDFLPRVKSARGEMAPSGTWAYKLARIGEKVKLPQKEESKYVQALVAAGFRKDAVYRFLGTKILLAGVLPLIYLLAVATPTRTVFTSQTVLALSFCGICGYLAPSYWLHLKVKARQLEIFHTLPDILDLVTLCVEAGLSMDAALIRTTETPQFRENPLAVEIKQVTMEVRAGKPRVESLKDMAVRTRVDDIGSFTTMVAQAERFGTSLSHALRTFSDELRTKRRQIAEEAAAKTTIKLIFPLIMFIFPALLVVILGPAVVQLSRIFK</sequence>
<protein>
    <submittedName>
        <fullName evidence="8">Secretion system protein</fullName>
    </submittedName>
</protein>
<keyword evidence="4 6" id="KW-1133">Transmembrane helix</keyword>
<evidence type="ECO:0000313" key="8">
    <source>
        <dbReference type="EMBL" id="GAW65260.1"/>
    </source>
</evidence>
<evidence type="ECO:0000256" key="3">
    <source>
        <dbReference type="ARBA" id="ARBA00022692"/>
    </source>
</evidence>
<evidence type="ECO:0000256" key="6">
    <source>
        <dbReference type="SAM" id="Phobius"/>
    </source>
</evidence>
<comment type="subcellular location">
    <subcellularLocation>
        <location evidence="1">Cell membrane</location>
        <topology evidence="1">Multi-pass membrane protein</topology>
    </subcellularLocation>
</comment>
<evidence type="ECO:0000259" key="7">
    <source>
        <dbReference type="Pfam" id="PF00482"/>
    </source>
</evidence>
<accession>A0ABQ0MDR8</accession>
<feature type="transmembrane region" description="Helical" evidence="6">
    <location>
        <begin position="97"/>
        <end position="116"/>
    </location>
</feature>
<evidence type="ECO:0000256" key="1">
    <source>
        <dbReference type="ARBA" id="ARBA00004651"/>
    </source>
</evidence>
<keyword evidence="5 6" id="KW-0472">Membrane</keyword>
<dbReference type="PANTHER" id="PTHR35007">
    <property type="entry name" value="INTEGRAL MEMBRANE PROTEIN-RELATED"/>
    <property type="match status" value="1"/>
</dbReference>
<feature type="transmembrane region" description="Helical" evidence="6">
    <location>
        <begin position="276"/>
        <end position="298"/>
    </location>
</feature>
<reference evidence="9" key="2">
    <citation type="submission" date="2017-05" db="EMBL/GenBank/DDBJ databases">
        <title>Draft genome sequence of Geobacter pelophilus, a iron(III)-reducing bacteria.</title>
        <authorList>
            <person name="Aoyagi T."/>
            <person name="Koike H."/>
            <person name="Morita T."/>
            <person name="Sato Y."/>
            <person name="Habe H."/>
            <person name="Hori T."/>
        </authorList>
    </citation>
    <scope>NUCLEOTIDE SEQUENCE [LARGE SCALE GENOMIC DNA]</scope>
    <source>
        <strain evidence="9">Drf2</strain>
    </source>
</reference>
<organism evidence="8 9">
    <name type="scientific">Geoanaerobacter pelophilus</name>
    <dbReference type="NCBI Taxonomy" id="60036"/>
    <lineage>
        <taxon>Bacteria</taxon>
        <taxon>Pseudomonadati</taxon>
        <taxon>Thermodesulfobacteriota</taxon>
        <taxon>Desulfuromonadia</taxon>
        <taxon>Geobacterales</taxon>
        <taxon>Geobacteraceae</taxon>
        <taxon>Geoanaerobacter</taxon>
    </lineage>
</organism>
<keyword evidence="2" id="KW-1003">Cell membrane</keyword>
<dbReference type="InterPro" id="IPR018076">
    <property type="entry name" value="T2SS_GspF_dom"/>
</dbReference>
<name>A0ABQ0MDR8_9BACT</name>
<dbReference type="EMBL" id="BDQG01000001">
    <property type="protein sequence ID" value="GAW65260.1"/>
    <property type="molecule type" value="Genomic_DNA"/>
</dbReference>
<keyword evidence="9" id="KW-1185">Reference proteome</keyword>
<keyword evidence="3 6" id="KW-0812">Transmembrane</keyword>
<evidence type="ECO:0000256" key="2">
    <source>
        <dbReference type="ARBA" id="ARBA00022475"/>
    </source>
</evidence>
<evidence type="ECO:0000256" key="4">
    <source>
        <dbReference type="ARBA" id="ARBA00022989"/>
    </source>
</evidence>
<reference evidence="8 9" key="1">
    <citation type="submission" date="2017-04" db="EMBL/GenBank/DDBJ databases">
        <authorList>
            <consortium name="Geobacter pelophilus Genome Sequencing"/>
            <person name="Aoyagi T."/>
            <person name="Koike H."/>
            <person name="Hori T."/>
        </authorList>
    </citation>
    <scope>NUCLEOTIDE SEQUENCE [LARGE SCALE GENOMIC DNA]</scope>
    <source>
        <strain evidence="8 9">Drf2</strain>
    </source>
</reference>
<feature type="transmembrane region" description="Helical" evidence="6">
    <location>
        <begin position="128"/>
        <end position="146"/>
    </location>
</feature>
<evidence type="ECO:0000256" key="5">
    <source>
        <dbReference type="ARBA" id="ARBA00023136"/>
    </source>
</evidence>
<feature type="transmembrane region" description="Helical" evidence="6">
    <location>
        <begin position="6"/>
        <end position="28"/>
    </location>
</feature>
<dbReference type="PANTHER" id="PTHR35007:SF2">
    <property type="entry name" value="PILUS ASSEMBLE PROTEIN"/>
    <property type="match status" value="1"/>
</dbReference>
<feature type="domain" description="Type II secretion system protein GspF" evidence="7">
    <location>
        <begin position="165"/>
        <end position="293"/>
    </location>
</feature>
<dbReference type="Proteomes" id="UP000194153">
    <property type="component" value="Unassembled WGS sequence"/>
</dbReference>
<evidence type="ECO:0000313" key="9">
    <source>
        <dbReference type="Proteomes" id="UP000194153"/>
    </source>
</evidence>
<comment type="caution">
    <text evidence="8">The sequence shown here is derived from an EMBL/GenBank/DDBJ whole genome shotgun (WGS) entry which is preliminary data.</text>
</comment>
<gene>
    <name evidence="8" type="ORF">GPEL0_01r0051</name>
</gene>
<proteinExistence type="predicted"/>
<dbReference type="Pfam" id="PF00482">
    <property type="entry name" value="T2SSF"/>
    <property type="match status" value="1"/>
</dbReference>